<proteinExistence type="predicted"/>
<keyword evidence="1" id="KW-0175">Coiled coil</keyword>
<evidence type="ECO:0000313" key="2">
    <source>
        <dbReference type="EMBL" id="GAA4241043.1"/>
    </source>
</evidence>
<reference evidence="3" key="1">
    <citation type="journal article" date="2019" name="Int. J. Syst. Evol. Microbiol.">
        <title>The Global Catalogue of Microorganisms (GCM) 10K type strain sequencing project: providing services to taxonomists for standard genome sequencing and annotation.</title>
        <authorList>
            <consortium name="The Broad Institute Genomics Platform"/>
            <consortium name="The Broad Institute Genome Sequencing Center for Infectious Disease"/>
            <person name="Wu L."/>
            <person name="Ma J."/>
        </authorList>
    </citation>
    <scope>NUCLEOTIDE SEQUENCE [LARGE SCALE GENOMIC DNA]</scope>
    <source>
        <strain evidence="3">JCM 17633</strain>
    </source>
</reference>
<feature type="coiled-coil region" evidence="1">
    <location>
        <begin position="26"/>
        <end position="53"/>
    </location>
</feature>
<sequence length="333" mass="38167">MAQSKNFEEKAAIIASRIDSITTAEKSTLKKELKKLDKKVEKNEMTSEAAEVEKKRLASYHAKRINKAVFIEEQKLQALIKDKVSGQQEVEKEDIPIFTSLSKENYYQDSISGIKIEKRFTTQFVIAFGMHTALNDDGGYYGDGFKVNPLGFGEVGFTFKYRLKETTNLWNLKFGLSIYSDEIKPEHDNAILVINNDETTLQDAGFKIDKSRFTNMYVSLPVHLELDFSKPQYHGKTEQSYLRSQRGFRMGLGGYLGVRIYTQQFMKFDDENGLRTTLNQQDRFNMNNISFGPSAYVGYRDLSLYAKYSVSPMFKNNPQDINTLSIGLRLDLN</sequence>
<keyword evidence="3" id="KW-1185">Reference proteome</keyword>
<organism evidence="2 3">
    <name type="scientific">Winogradskyella damuponensis</name>
    <dbReference type="NCBI Taxonomy" id="943939"/>
    <lineage>
        <taxon>Bacteria</taxon>
        <taxon>Pseudomonadati</taxon>
        <taxon>Bacteroidota</taxon>
        <taxon>Flavobacteriia</taxon>
        <taxon>Flavobacteriales</taxon>
        <taxon>Flavobacteriaceae</taxon>
        <taxon>Winogradskyella</taxon>
    </lineage>
</organism>
<evidence type="ECO:0000256" key="1">
    <source>
        <dbReference type="SAM" id="Coils"/>
    </source>
</evidence>
<evidence type="ECO:0008006" key="4">
    <source>
        <dbReference type="Google" id="ProtNLM"/>
    </source>
</evidence>
<accession>A0ABP8CMM6</accession>
<name>A0ABP8CMM6_9FLAO</name>
<dbReference type="EMBL" id="BAABCB010000005">
    <property type="protein sequence ID" value="GAA4241043.1"/>
    <property type="molecule type" value="Genomic_DNA"/>
</dbReference>
<evidence type="ECO:0000313" key="3">
    <source>
        <dbReference type="Proteomes" id="UP001501682"/>
    </source>
</evidence>
<protein>
    <recommendedName>
        <fullName evidence="4">Outer membrane protein beta-barrel domain-containing protein</fullName>
    </recommendedName>
</protein>
<dbReference type="Proteomes" id="UP001501682">
    <property type="component" value="Unassembled WGS sequence"/>
</dbReference>
<gene>
    <name evidence="2" type="ORF">GCM10022292_05840</name>
</gene>
<comment type="caution">
    <text evidence="2">The sequence shown here is derived from an EMBL/GenBank/DDBJ whole genome shotgun (WGS) entry which is preliminary data.</text>
</comment>